<name>A0A174GF88_9BACE</name>
<accession>A0A174GF88</accession>
<evidence type="ECO:0000259" key="13">
    <source>
        <dbReference type="Pfam" id="PF02768"/>
    </source>
</evidence>
<keyword evidence="6 10" id="KW-0548">Nucleotidyltransferase</keyword>
<dbReference type="PANTHER" id="PTHR30478">
    <property type="entry name" value="DNA POLYMERASE III SUBUNIT BETA"/>
    <property type="match status" value="1"/>
</dbReference>
<dbReference type="CDD" id="cd00140">
    <property type="entry name" value="beta_clamp"/>
    <property type="match status" value="1"/>
</dbReference>
<dbReference type="InterPro" id="IPR022635">
    <property type="entry name" value="DNA_polIII_beta_C"/>
</dbReference>
<dbReference type="Pfam" id="PF02768">
    <property type="entry name" value="DNA_pol3_beta_3"/>
    <property type="match status" value="1"/>
</dbReference>
<evidence type="ECO:0000256" key="9">
    <source>
        <dbReference type="ARBA" id="ARBA00023125"/>
    </source>
</evidence>
<feature type="domain" description="DNA polymerase III beta sliding clamp C-terminal" evidence="13">
    <location>
        <begin position="247"/>
        <end position="367"/>
    </location>
</feature>
<evidence type="ECO:0000256" key="2">
    <source>
        <dbReference type="ARBA" id="ARBA00010752"/>
    </source>
</evidence>
<evidence type="ECO:0000256" key="5">
    <source>
        <dbReference type="ARBA" id="ARBA00022679"/>
    </source>
</evidence>
<dbReference type="GO" id="GO:0006271">
    <property type="term" value="P:DNA strand elongation involved in DNA replication"/>
    <property type="evidence" value="ECO:0007669"/>
    <property type="project" value="TreeGrafter"/>
</dbReference>
<evidence type="ECO:0000313" key="14">
    <source>
        <dbReference type="EMBL" id="CUO61212.1"/>
    </source>
</evidence>
<evidence type="ECO:0000259" key="12">
    <source>
        <dbReference type="Pfam" id="PF02767"/>
    </source>
</evidence>
<keyword evidence="8 10" id="KW-0239">DNA-directed DNA polymerase</keyword>
<dbReference type="Proteomes" id="UP000095606">
    <property type="component" value="Unassembled WGS sequence"/>
</dbReference>
<keyword evidence="5 10" id="KW-0808">Transferase</keyword>
<dbReference type="NCBIfam" id="TIGR00663">
    <property type="entry name" value="dnan"/>
    <property type="match status" value="1"/>
</dbReference>
<comment type="subcellular location">
    <subcellularLocation>
        <location evidence="1 10">Cytoplasm</location>
    </subcellularLocation>
</comment>
<evidence type="ECO:0000259" key="11">
    <source>
        <dbReference type="Pfam" id="PF00712"/>
    </source>
</evidence>
<evidence type="ECO:0000256" key="1">
    <source>
        <dbReference type="ARBA" id="ARBA00004496"/>
    </source>
</evidence>
<keyword evidence="9" id="KW-0238">DNA-binding</keyword>
<dbReference type="Gene3D" id="3.70.10.10">
    <property type="match status" value="1"/>
</dbReference>
<dbReference type="GO" id="GO:0003677">
    <property type="term" value="F:DNA binding"/>
    <property type="evidence" value="ECO:0007669"/>
    <property type="project" value="UniProtKB-UniRule"/>
</dbReference>
<organism evidence="14 15">
    <name type="scientific">Bacteroides faecis</name>
    <dbReference type="NCBI Taxonomy" id="674529"/>
    <lineage>
        <taxon>Bacteria</taxon>
        <taxon>Pseudomonadati</taxon>
        <taxon>Bacteroidota</taxon>
        <taxon>Bacteroidia</taxon>
        <taxon>Bacteroidales</taxon>
        <taxon>Bacteroidaceae</taxon>
        <taxon>Bacteroides</taxon>
    </lineage>
</organism>
<dbReference type="Pfam" id="PF00712">
    <property type="entry name" value="DNA_pol3_beta"/>
    <property type="match status" value="1"/>
</dbReference>
<evidence type="ECO:0000256" key="4">
    <source>
        <dbReference type="ARBA" id="ARBA00022490"/>
    </source>
</evidence>
<dbReference type="EMBL" id="CZAE01000002">
    <property type="protein sequence ID" value="CUO61212.1"/>
    <property type="molecule type" value="Genomic_DNA"/>
</dbReference>
<proteinExistence type="inferred from homology"/>
<evidence type="ECO:0000256" key="6">
    <source>
        <dbReference type="ARBA" id="ARBA00022695"/>
    </source>
</evidence>
<comment type="subunit">
    <text evidence="10">Forms a ring-shaped head-to-tail homodimer around DNA.</text>
</comment>
<comment type="function">
    <text evidence="10">Confers DNA tethering and processivity to DNA polymerases and other proteins. Acts as a clamp, forming a ring around DNA (a reaction catalyzed by the clamp-loading complex) which diffuses in an ATP-independent manner freely and bidirectionally along dsDNA. Initially characterized for its ability to contact the catalytic subunit of DNA polymerase III (Pol III), a complex, multichain enzyme responsible for most of the replicative synthesis in bacteria; Pol III exhibits 3'-5' exonuclease proofreading activity. The beta chain is required for initiation of replication as well as for processivity of DNA replication.</text>
</comment>
<dbReference type="InterPro" id="IPR022637">
    <property type="entry name" value="DNA_polIII_beta_cen"/>
</dbReference>
<evidence type="ECO:0000256" key="8">
    <source>
        <dbReference type="ARBA" id="ARBA00022932"/>
    </source>
</evidence>
<feature type="domain" description="DNA polymerase III beta sliding clamp N-terminal" evidence="11">
    <location>
        <begin position="1"/>
        <end position="119"/>
    </location>
</feature>
<keyword evidence="7 10" id="KW-0235">DNA replication</keyword>
<dbReference type="RefSeq" id="WP_055268871.1">
    <property type="nucleotide sequence ID" value="NZ_CP081916.1"/>
</dbReference>
<evidence type="ECO:0000256" key="10">
    <source>
        <dbReference type="PIRNR" id="PIRNR000804"/>
    </source>
</evidence>
<dbReference type="SUPFAM" id="SSF55979">
    <property type="entry name" value="DNA clamp"/>
    <property type="match status" value="3"/>
</dbReference>
<dbReference type="Pfam" id="PF02767">
    <property type="entry name" value="DNA_pol3_beta_2"/>
    <property type="match status" value="1"/>
</dbReference>
<evidence type="ECO:0000313" key="15">
    <source>
        <dbReference type="Proteomes" id="UP000095606"/>
    </source>
</evidence>
<comment type="similarity">
    <text evidence="2 10">Belongs to the beta sliding clamp family.</text>
</comment>
<dbReference type="PANTHER" id="PTHR30478:SF0">
    <property type="entry name" value="BETA SLIDING CLAMP"/>
    <property type="match status" value="1"/>
</dbReference>
<dbReference type="GO" id="GO:0005737">
    <property type="term" value="C:cytoplasm"/>
    <property type="evidence" value="ECO:0007669"/>
    <property type="project" value="UniProtKB-SubCell"/>
</dbReference>
<dbReference type="SMART" id="SM00480">
    <property type="entry name" value="POL3Bc"/>
    <property type="match status" value="1"/>
</dbReference>
<dbReference type="GeneID" id="69590350"/>
<dbReference type="AlphaFoldDB" id="A0A174GF88"/>
<evidence type="ECO:0000256" key="3">
    <source>
        <dbReference type="ARBA" id="ARBA00021035"/>
    </source>
</evidence>
<dbReference type="InterPro" id="IPR046938">
    <property type="entry name" value="DNA_clamp_sf"/>
</dbReference>
<sequence>MEITVSKTALLDKLKSIGRIIQPKNTLPAYDNFLFVVDEYGLILVTAGEEGGRISTNVDGAADFINYSFMANAKTLLDGLKEIPEQPLTISILEKELIVKYANGRFSIPLEKGDQYPSMNTDDTASPFLVSGNDLLYGIRQVLICSANDELRPVLNGVYFDIGLDSMSFVATDGTRLAMIENPSAYTRKERAAFILPSKFAKILSNIVPEDCMEVEISVNQTNILFEFDSYRLVCRMIEGRYPNYRAVIPQNQPNRAVLKKADIVSALKRVSVFCDSNSSLVVLKFDPNSLKIAAHDLDFSKSAEETISLQSGCDIEIGFKSSFLIEMVNSIPSEDIAITMSDPSKASIFTRCDEEVRSLTYLLMPLSINY</sequence>
<dbReference type="InterPro" id="IPR001001">
    <property type="entry name" value="DNA_polIII_beta"/>
</dbReference>
<dbReference type="Gene3D" id="3.10.150.10">
    <property type="entry name" value="DNA Polymerase III, subunit A, domain 2"/>
    <property type="match status" value="1"/>
</dbReference>
<keyword evidence="4 10" id="KW-0963">Cytoplasm</keyword>
<dbReference type="GO" id="GO:0009360">
    <property type="term" value="C:DNA polymerase III complex"/>
    <property type="evidence" value="ECO:0007669"/>
    <property type="project" value="InterPro"/>
</dbReference>
<gene>
    <name evidence="14" type="primary">dnaN_1</name>
    <name evidence="14" type="ORF">ERS852461_00694</name>
</gene>
<reference evidence="14 15" key="1">
    <citation type="submission" date="2015-09" db="EMBL/GenBank/DDBJ databases">
        <authorList>
            <consortium name="Pathogen Informatics"/>
        </authorList>
    </citation>
    <scope>NUCLEOTIDE SEQUENCE [LARGE SCALE GENOMIC DNA]</scope>
    <source>
        <strain evidence="14 15">2789STDY5834846</strain>
    </source>
</reference>
<protein>
    <recommendedName>
        <fullName evidence="3 10">Beta sliding clamp</fullName>
    </recommendedName>
</protein>
<dbReference type="GO" id="GO:0008408">
    <property type="term" value="F:3'-5' exonuclease activity"/>
    <property type="evidence" value="ECO:0007669"/>
    <property type="project" value="InterPro"/>
</dbReference>
<dbReference type="InterPro" id="IPR022634">
    <property type="entry name" value="DNA_polIII_beta_N"/>
</dbReference>
<evidence type="ECO:0000256" key="7">
    <source>
        <dbReference type="ARBA" id="ARBA00022705"/>
    </source>
</evidence>
<dbReference type="GO" id="GO:0003887">
    <property type="term" value="F:DNA-directed DNA polymerase activity"/>
    <property type="evidence" value="ECO:0007669"/>
    <property type="project" value="UniProtKB-UniRule"/>
</dbReference>
<dbReference type="PATRIC" id="fig|818.29.peg.4658"/>
<feature type="domain" description="DNA polymerase III beta sliding clamp central" evidence="12">
    <location>
        <begin position="135"/>
        <end position="244"/>
    </location>
</feature>
<dbReference type="PIRSF" id="PIRSF000804">
    <property type="entry name" value="DNA_pol_III_b"/>
    <property type="match status" value="1"/>
</dbReference>